<dbReference type="AlphaFoldDB" id="A0AB39YGY2"/>
<protein>
    <recommendedName>
        <fullName evidence="2">Terpene synthase</fullName>
    </recommendedName>
</protein>
<evidence type="ECO:0008006" key="2">
    <source>
        <dbReference type="Google" id="ProtNLM"/>
    </source>
</evidence>
<evidence type="ECO:0000313" key="1">
    <source>
        <dbReference type="EMBL" id="XDV68241.1"/>
    </source>
</evidence>
<dbReference type="Gene3D" id="1.10.600.10">
    <property type="entry name" value="Farnesyl Diphosphate Synthase"/>
    <property type="match status" value="1"/>
</dbReference>
<proteinExistence type="predicted"/>
<dbReference type="SUPFAM" id="SSF48576">
    <property type="entry name" value="Terpenoid synthases"/>
    <property type="match status" value="1"/>
</dbReference>
<dbReference type="RefSeq" id="WP_136224050.1">
    <property type="nucleotide sequence ID" value="NZ_CP165727.1"/>
</dbReference>
<gene>
    <name evidence="1" type="ORF">AB5J51_37565</name>
</gene>
<reference evidence="1" key="1">
    <citation type="submission" date="2024-08" db="EMBL/GenBank/DDBJ databases">
        <authorList>
            <person name="Yu S.T."/>
        </authorList>
    </citation>
    <scope>NUCLEOTIDE SEQUENCE</scope>
    <source>
        <strain evidence="1">R33</strain>
    </source>
</reference>
<dbReference type="EMBL" id="CP165727">
    <property type="protein sequence ID" value="XDV68241.1"/>
    <property type="molecule type" value="Genomic_DNA"/>
</dbReference>
<sequence>MDSTGRRTIRHPRPPGVDTLHYTARSGLEAVPDHRHRTMVAGVLASGLVDEMIALTETFDPLVNLAQARADADALTTEFAAFGVTVPAATTTNITLMRALMVPIADDELALALDRIWVFTTNTDDVCCHDPAEAEAILRAGMLPEQHASSPNARYIRHMFDEVARFCDPTFLAVFKTFFYNAITGVLMEAEFTPEASDEVDSDFVRVFNGFSQFWFTSLQFTDPCLSAVHHRAFWSAALSSCVAFLNDINDVLSFYKEAVHGEDFLASRIYRRSVSENIPYLAAYRRSLDSGLTAYRRVLDLATDEQRPHLDRYMTAFAHWHFHCRRYRWRDIYPGLAPIDI</sequence>
<dbReference type="InterPro" id="IPR008949">
    <property type="entry name" value="Isoprenoid_synthase_dom_sf"/>
</dbReference>
<name>A0AB39YGY2_9ACTN</name>
<organism evidence="1">
    <name type="scientific">Streptomyces sp. R33</name>
    <dbReference type="NCBI Taxonomy" id="3238629"/>
    <lineage>
        <taxon>Bacteria</taxon>
        <taxon>Bacillati</taxon>
        <taxon>Actinomycetota</taxon>
        <taxon>Actinomycetes</taxon>
        <taxon>Kitasatosporales</taxon>
        <taxon>Streptomycetaceae</taxon>
        <taxon>Streptomyces</taxon>
    </lineage>
</organism>
<accession>A0AB39YGY2</accession>